<gene>
    <name evidence="1" type="ORF">AC578_5190</name>
</gene>
<keyword evidence="2" id="KW-1185">Reference proteome</keyword>
<dbReference type="Proteomes" id="UP000070133">
    <property type="component" value="Unassembled WGS sequence"/>
</dbReference>
<sequence>MSEQMPSSSRFPQGIDENHTFCPWVALLTDTNVQRTAYYPEVQHAAPKHFHPLASYLINLRKHFLSGESVQMTRKVVESTTNQDVEVFLDTSDKDEAQKRECQHDCSSESNLPSQALNQKHVGSGSYLDIAFSKSQKSGLNALQKLLAGISPYREETKLRSPTSRIIRPLRD</sequence>
<evidence type="ECO:0000313" key="2">
    <source>
        <dbReference type="Proteomes" id="UP000070133"/>
    </source>
</evidence>
<evidence type="ECO:0000313" key="1">
    <source>
        <dbReference type="EMBL" id="KXS94444.1"/>
    </source>
</evidence>
<dbReference type="AlphaFoldDB" id="A0A139GW59"/>
<reference evidence="1 2" key="1">
    <citation type="submission" date="2015-07" db="EMBL/GenBank/DDBJ databases">
        <title>Comparative genomics of the Sigatoka disease complex on banana suggests a link between parallel evolutionary changes in Pseudocercospora fijiensis and Pseudocercospora eumusae and increased virulence on the banana host.</title>
        <authorList>
            <person name="Chang T.-C."/>
            <person name="Salvucci A."/>
            <person name="Crous P.W."/>
            <person name="Stergiopoulos I."/>
        </authorList>
    </citation>
    <scope>NUCLEOTIDE SEQUENCE [LARGE SCALE GENOMIC DNA]</scope>
    <source>
        <strain evidence="1 2">CBS 114824</strain>
    </source>
</reference>
<dbReference type="EMBL" id="LFZN01000290">
    <property type="protein sequence ID" value="KXS94444.1"/>
    <property type="molecule type" value="Genomic_DNA"/>
</dbReference>
<organism evidence="1 2">
    <name type="scientific">Pseudocercospora eumusae</name>
    <dbReference type="NCBI Taxonomy" id="321146"/>
    <lineage>
        <taxon>Eukaryota</taxon>
        <taxon>Fungi</taxon>
        <taxon>Dikarya</taxon>
        <taxon>Ascomycota</taxon>
        <taxon>Pezizomycotina</taxon>
        <taxon>Dothideomycetes</taxon>
        <taxon>Dothideomycetidae</taxon>
        <taxon>Mycosphaerellales</taxon>
        <taxon>Mycosphaerellaceae</taxon>
        <taxon>Pseudocercospora</taxon>
    </lineage>
</organism>
<proteinExistence type="predicted"/>
<name>A0A139GW59_9PEZI</name>
<accession>A0A139GW59</accession>
<protein>
    <submittedName>
        <fullName evidence="1">Uncharacterized protein</fullName>
    </submittedName>
</protein>
<comment type="caution">
    <text evidence="1">The sequence shown here is derived from an EMBL/GenBank/DDBJ whole genome shotgun (WGS) entry which is preliminary data.</text>
</comment>